<dbReference type="AlphaFoldDB" id="A0AAJ0GPI5"/>
<dbReference type="RefSeq" id="XP_062719527.1">
    <property type="nucleotide sequence ID" value="XM_062868075.1"/>
</dbReference>
<reference evidence="2" key="1">
    <citation type="journal article" date="2023" name="Mol. Phylogenet. Evol.">
        <title>Genome-scale phylogeny and comparative genomics of the fungal order Sordariales.</title>
        <authorList>
            <person name="Hensen N."/>
            <person name="Bonometti L."/>
            <person name="Westerberg I."/>
            <person name="Brannstrom I.O."/>
            <person name="Guillou S."/>
            <person name="Cros-Aarteil S."/>
            <person name="Calhoun S."/>
            <person name="Haridas S."/>
            <person name="Kuo A."/>
            <person name="Mondo S."/>
            <person name="Pangilinan J."/>
            <person name="Riley R."/>
            <person name="LaButti K."/>
            <person name="Andreopoulos B."/>
            <person name="Lipzen A."/>
            <person name="Chen C."/>
            <person name="Yan M."/>
            <person name="Daum C."/>
            <person name="Ng V."/>
            <person name="Clum A."/>
            <person name="Steindorff A."/>
            <person name="Ohm R.A."/>
            <person name="Martin F."/>
            <person name="Silar P."/>
            <person name="Natvig D.O."/>
            <person name="Lalanne C."/>
            <person name="Gautier V."/>
            <person name="Ament-Velasquez S.L."/>
            <person name="Kruys A."/>
            <person name="Hutchinson M.I."/>
            <person name="Powell A.J."/>
            <person name="Barry K."/>
            <person name="Miller A.N."/>
            <person name="Grigoriev I.V."/>
            <person name="Debuchy R."/>
            <person name="Gladieux P."/>
            <person name="Hiltunen Thoren M."/>
            <person name="Johannesson H."/>
        </authorList>
    </citation>
    <scope>NUCLEOTIDE SEQUENCE</scope>
    <source>
        <strain evidence="2">CBS 333.67</strain>
    </source>
</reference>
<keyword evidence="3" id="KW-1185">Reference proteome</keyword>
<evidence type="ECO:0000256" key="1">
    <source>
        <dbReference type="SAM" id="Phobius"/>
    </source>
</evidence>
<keyword evidence="1" id="KW-0812">Transmembrane</keyword>
<accession>A0AAJ0GPI5</accession>
<dbReference type="EMBL" id="JAUDZG010000006">
    <property type="protein sequence ID" value="KAK3303747.1"/>
    <property type="molecule type" value="Genomic_DNA"/>
</dbReference>
<gene>
    <name evidence="2" type="ORF">B0T15DRAFT_513886</name>
</gene>
<name>A0AAJ0GPI5_9PEZI</name>
<evidence type="ECO:0000313" key="2">
    <source>
        <dbReference type="EMBL" id="KAK3303747.1"/>
    </source>
</evidence>
<sequence length="266" mass="29926">MPRHSLQQMRRSRTRLVYDLLEEHELEEPQQERDHDPECILPSAHDDRRFFRCMTWLGLLACLGFTGVAIGVIVKFLADGSKLGLDVASADFALNKNSGFQECRAREPPTDPATCPDVLANLLSPAWDNRRGMASEFNDVTNYYFVSKNRTRTPGGQPVVYDWCEAVSCLDSTFTVVPSIPRGAAFGATSLSTWCSITVTLFTAVWGYESLERRRGKERACRALGDVAWYDCHGYNLCSFAWWWVSFASYVVGRAYKLPPGLSAGW</sequence>
<keyword evidence="1" id="KW-0472">Membrane</keyword>
<dbReference type="GeneID" id="87886904"/>
<evidence type="ECO:0000313" key="3">
    <source>
        <dbReference type="Proteomes" id="UP001273166"/>
    </source>
</evidence>
<protein>
    <submittedName>
        <fullName evidence="2">Uncharacterized protein</fullName>
    </submittedName>
</protein>
<feature type="transmembrane region" description="Helical" evidence="1">
    <location>
        <begin position="56"/>
        <end position="78"/>
    </location>
</feature>
<keyword evidence="1" id="KW-1133">Transmembrane helix</keyword>
<comment type="caution">
    <text evidence="2">The sequence shown here is derived from an EMBL/GenBank/DDBJ whole genome shotgun (WGS) entry which is preliminary data.</text>
</comment>
<proteinExistence type="predicted"/>
<dbReference type="Proteomes" id="UP001273166">
    <property type="component" value="Unassembled WGS sequence"/>
</dbReference>
<reference evidence="2" key="2">
    <citation type="submission" date="2023-06" db="EMBL/GenBank/DDBJ databases">
        <authorList>
            <consortium name="Lawrence Berkeley National Laboratory"/>
            <person name="Mondo S.J."/>
            <person name="Hensen N."/>
            <person name="Bonometti L."/>
            <person name="Westerberg I."/>
            <person name="Brannstrom I.O."/>
            <person name="Guillou S."/>
            <person name="Cros-Aarteil S."/>
            <person name="Calhoun S."/>
            <person name="Haridas S."/>
            <person name="Kuo A."/>
            <person name="Pangilinan J."/>
            <person name="Riley R."/>
            <person name="Labutti K."/>
            <person name="Andreopoulos B."/>
            <person name="Lipzen A."/>
            <person name="Chen C."/>
            <person name="Yanf M."/>
            <person name="Daum C."/>
            <person name="Ng V."/>
            <person name="Clum A."/>
            <person name="Steindorff A."/>
            <person name="Ohm R."/>
            <person name="Martin F."/>
            <person name="Silar P."/>
            <person name="Natvig D."/>
            <person name="Lalanne C."/>
            <person name="Gautier V."/>
            <person name="Ament-Velasquez S.L."/>
            <person name="Kruys A."/>
            <person name="Hutchinson M.I."/>
            <person name="Powell A.J."/>
            <person name="Barry K."/>
            <person name="Miller A.N."/>
            <person name="Grigoriev I.V."/>
            <person name="Debuchy R."/>
            <person name="Gladieux P."/>
            <person name="Thoren M.H."/>
            <person name="Johannesson H."/>
        </authorList>
    </citation>
    <scope>NUCLEOTIDE SEQUENCE</scope>
    <source>
        <strain evidence="2">CBS 333.67</strain>
    </source>
</reference>
<organism evidence="2 3">
    <name type="scientific">Chaetomium strumarium</name>
    <dbReference type="NCBI Taxonomy" id="1170767"/>
    <lineage>
        <taxon>Eukaryota</taxon>
        <taxon>Fungi</taxon>
        <taxon>Dikarya</taxon>
        <taxon>Ascomycota</taxon>
        <taxon>Pezizomycotina</taxon>
        <taxon>Sordariomycetes</taxon>
        <taxon>Sordariomycetidae</taxon>
        <taxon>Sordariales</taxon>
        <taxon>Chaetomiaceae</taxon>
        <taxon>Chaetomium</taxon>
    </lineage>
</organism>
<feature type="transmembrane region" description="Helical" evidence="1">
    <location>
        <begin position="184"/>
        <end position="208"/>
    </location>
</feature>